<dbReference type="EMBL" id="BSXW01000127">
    <property type="protein sequence ID" value="GMF12642.1"/>
    <property type="molecule type" value="Genomic_DNA"/>
</dbReference>
<dbReference type="Gene3D" id="3.40.33.10">
    <property type="entry name" value="CAP"/>
    <property type="match status" value="1"/>
</dbReference>
<keyword evidence="3" id="KW-1185">Reference proteome</keyword>
<evidence type="ECO:0000313" key="2">
    <source>
        <dbReference type="EMBL" id="GMF12642.1"/>
    </source>
</evidence>
<dbReference type="CDD" id="cd05379">
    <property type="entry name" value="CAP_bacterial"/>
    <property type="match status" value="1"/>
</dbReference>
<keyword evidence="1" id="KW-0732">Signal</keyword>
<evidence type="ECO:0000256" key="1">
    <source>
        <dbReference type="SAM" id="SignalP"/>
    </source>
</evidence>
<feature type="signal peptide" evidence="1">
    <location>
        <begin position="1"/>
        <end position="20"/>
    </location>
</feature>
<protein>
    <submittedName>
        <fullName evidence="2">Unnamed protein product</fullName>
    </submittedName>
</protein>
<organism evidence="2 3">
    <name type="scientific">Phytophthora lilii</name>
    <dbReference type="NCBI Taxonomy" id="2077276"/>
    <lineage>
        <taxon>Eukaryota</taxon>
        <taxon>Sar</taxon>
        <taxon>Stramenopiles</taxon>
        <taxon>Oomycota</taxon>
        <taxon>Peronosporomycetes</taxon>
        <taxon>Peronosporales</taxon>
        <taxon>Peronosporaceae</taxon>
        <taxon>Phytophthora</taxon>
    </lineage>
</organism>
<dbReference type="InterPro" id="IPR035940">
    <property type="entry name" value="CAP_sf"/>
</dbReference>
<dbReference type="Proteomes" id="UP001165083">
    <property type="component" value="Unassembled WGS sequence"/>
</dbReference>
<reference evidence="2" key="1">
    <citation type="submission" date="2023-04" db="EMBL/GenBank/DDBJ databases">
        <title>Phytophthora lilii NBRC 32176.</title>
        <authorList>
            <person name="Ichikawa N."/>
            <person name="Sato H."/>
            <person name="Tonouchi N."/>
        </authorList>
    </citation>
    <scope>NUCLEOTIDE SEQUENCE</scope>
    <source>
        <strain evidence="2">NBRC 32176</strain>
    </source>
</reference>
<comment type="caution">
    <text evidence="2">The sequence shown here is derived from an EMBL/GenBank/DDBJ whole genome shotgun (WGS) entry which is preliminary data.</text>
</comment>
<gene>
    <name evidence="2" type="ORF">Plil01_000322200</name>
</gene>
<dbReference type="PANTHER" id="PTHR31157:SF1">
    <property type="entry name" value="SCP DOMAIN-CONTAINING PROTEIN"/>
    <property type="match status" value="1"/>
</dbReference>
<dbReference type="PANTHER" id="PTHR31157">
    <property type="entry name" value="SCP DOMAIN-CONTAINING PROTEIN"/>
    <property type="match status" value="1"/>
</dbReference>
<name>A0A9W6TDD6_9STRA</name>
<dbReference type="AlphaFoldDB" id="A0A9W6TDD6"/>
<feature type="chain" id="PRO_5040933900" evidence="1">
    <location>
        <begin position="21"/>
        <end position="128"/>
    </location>
</feature>
<sequence>MQTSISILLAFAVVSSQITAQTYIQSGDYFIPMLQRVNEEVLPKDFQHSVGTTSCRRQLSVCPMTWQPTIVGHTGTDGSTMGQRLKDAGYEGGASAENAEGGSPNVAKAMDDWMHSEGHRTNIMGITQ</sequence>
<accession>A0A9W6TDD6</accession>
<proteinExistence type="predicted"/>
<evidence type="ECO:0000313" key="3">
    <source>
        <dbReference type="Proteomes" id="UP001165083"/>
    </source>
</evidence>